<comment type="caution">
    <text evidence="3">The sequence shown here is derived from an EMBL/GenBank/DDBJ whole genome shotgun (WGS) entry which is preliminary data.</text>
</comment>
<gene>
    <name evidence="3" type="ORF">GC722_14900</name>
</gene>
<feature type="transmembrane region" description="Helical" evidence="2">
    <location>
        <begin position="36"/>
        <end position="56"/>
    </location>
</feature>
<dbReference type="AlphaFoldDB" id="A0A6A9UX62"/>
<evidence type="ECO:0000313" key="3">
    <source>
        <dbReference type="EMBL" id="MVA77301.1"/>
    </source>
</evidence>
<dbReference type="RefSeq" id="WP_156611461.1">
    <property type="nucleotide sequence ID" value="NZ_WPCU01000010.1"/>
</dbReference>
<keyword evidence="2" id="KW-1133">Transmembrane helix</keyword>
<proteinExistence type="predicted"/>
<keyword evidence="2" id="KW-0472">Membrane</keyword>
<evidence type="ECO:0000313" key="4">
    <source>
        <dbReference type="Proteomes" id="UP000435304"/>
    </source>
</evidence>
<organism evidence="3 4">
    <name type="scientific">Auraticoccus cholistanensis</name>
    <dbReference type="NCBI Taxonomy" id="2656650"/>
    <lineage>
        <taxon>Bacteria</taxon>
        <taxon>Bacillati</taxon>
        <taxon>Actinomycetota</taxon>
        <taxon>Actinomycetes</taxon>
        <taxon>Propionibacteriales</taxon>
        <taxon>Propionibacteriaceae</taxon>
        <taxon>Auraticoccus</taxon>
    </lineage>
</organism>
<evidence type="ECO:0000256" key="2">
    <source>
        <dbReference type="SAM" id="Phobius"/>
    </source>
</evidence>
<feature type="region of interest" description="Disordered" evidence="1">
    <location>
        <begin position="1"/>
        <end position="23"/>
    </location>
</feature>
<protein>
    <recommendedName>
        <fullName evidence="5">Cell division protein FtsL</fullName>
    </recommendedName>
</protein>
<feature type="compositionally biased region" description="Basic and acidic residues" evidence="1">
    <location>
        <begin position="155"/>
        <end position="210"/>
    </location>
</feature>
<dbReference type="EMBL" id="WPCU01000010">
    <property type="protein sequence ID" value="MVA77301.1"/>
    <property type="molecule type" value="Genomic_DNA"/>
</dbReference>
<evidence type="ECO:0000256" key="1">
    <source>
        <dbReference type="SAM" id="MobiDB-lite"/>
    </source>
</evidence>
<accession>A0A6A9UX62</accession>
<keyword evidence="4" id="KW-1185">Reference proteome</keyword>
<dbReference type="Proteomes" id="UP000435304">
    <property type="component" value="Unassembled WGS sequence"/>
</dbReference>
<reference evidence="3 4" key="1">
    <citation type="submission" date="2019-12" db="EMBL/GenBank/DDBJ databases">
        <title>Auraticoccus cholistani sp. nov., an actinomycete isolated from soil of Cholistan desert.</title>
        <authorList>
            <person name="Cheema M.T."/>
        </authorList>
    </citation>
    <scope>NUCLEOTIDE SEQUENCE [LARGE SCALE GENOMIC DNA]</scope>
    <source>
        <strain evidence="3 4">F435</strain>
    </source>
</reference>
<feature type="region of interest" description="Disordered" evidence="1">
    <location>
        <begin position="118"/>
        <end position="210"/>
    </location>
</feature>
<sequence>MSALLNVPGLRRPGPGPRSARHLRPVPSAVPRLARVPFLLVLAAVLGLGMVGLLVLNTTVQTNAVEVRALEQQLTTLSYTEAELKTRLDQAESPADLATKASDLGMRPNPYPAFIDLETGEVLGDPRPVEGKEMTSLVTKSDAQVAREQAAAEQRAAEERAAEQREREREAERRRAEQEQRAEQEKQDKKEQDEKEQDKKEQKEQEEQGD</sequence>
<evidence type="ECO:0008006" key="5">
    <source>
        <dbReference type="Google" id="ProtNLM"/>
    </source>
</evidence>
<name>A0A6A9UX62_9ACTN</name>
<keyword evidence="2" id="KW-0812">Transmembrane</keyword>